<protein>
    <submittedName>
        <fullName evidence="1">Uncharacterized protein</fullName>
    </submittedName>
</protein>
<comment type="caution">
    <text evidence="1">The sequence shown here is derived from an EMBL/GenBank/DDBJ whole genome shotgun (WGS) entry which is preliminary data.</text>
</comment>
<reference evidence="1" key="2">
    <citation type="journal article" date="2020" name="Nat. Commun.">
        <title>Large-scale genome sequencing of mycorrhizal fungi provides insights into the early evolution of symbiotic traits.</title>
        <authorList>
            <person name="Miyauchi S."/>
            <person name="Kiss E."/>
            <person name="Kuo A."/>
            <person name="Drula E."/>
            <person name="Kohler A."/>
            <person name="Sanchez-Garcia M."/>
            <person name="Morin E."/>
            <person name="Andreopoulos B."/>
            <person name="Barry K.W."/>
            <person name="Bonito G."/>
            <person name="Buee M."/>
            <person name="Carver A."/>
            <person name="Chen C."/>
            <person name="Cichocki N."/>
            <person name="Clum A."/>
            <person name="Culley D."/>
            <person name="Crous P.W."/>
            <person name="Fauchery L."/>
            <person name="Girlanda M."/>
            <person name="Hayes R.D."/>
            <person name="Keri Z."/>
            <person name="LaButti K."/>
            <person name="Lipzen A."/>
            <person name="Lombard V."/>
            <person name="Magnuson J."/>
            <person name="Maillard F."/>
            <person name="Murat C."/>
            <person name="Nolan M."/>
            <person name="Ohm R.A."/>
            <person name="Pangilinan J."/>
            <person name="Pereira M.F."/>
            <person name="Perotto S."/>
            <person name="Peter M."/>
            <person name="Pfister S."/>
            <person name="Riley R."/>
            <person name="Sitrit Y."/>
            <person name="Stielow J.B."/>
            <person name="Szollosi G."/>
            <person name="Zifcakova L."/>
            <person name="Stursova M."/>
            <person name="Spatafora J.W."/>
            <person name="Tedersoo L."/>
            <person name="Vaario L.M."/>
            <person name="Yamada A."/>
            <person name="Yan M."/>
            <person name="Wang P."/>
            <person name="Xu J."/>
            <person name="Bruns T."/>
            <person name="Baldrian P."/>
            <person name="Vilgalys R."/>
            <person name="Dunand C."/>
            <person name="Henrissat B."/>
            <person name="Grigoriev I.V."/>
            <person name="Hibbett D."/>
            <person name="Nagy L.G."/>
            <person name="Martin F.M."/>
        </authorList>
    </citation>
    <scope>NUCLEOTIDE SEQUENCE</scope>
    <source>
        <strain evidence="1">P2</strain>
    </source>
</reference>
<dbReference type="Proteomes" id="UP000886501">
    <property type="component" value="Unassembled WGS sequence"/>
</dbReference>
<gene>
    <name evidence="1" type="ORF">BDM02DRAFT_3104989</name>
</gene>
<evidence type="ECO:0000313" key="1">
    <source>
        <dbReference type="EMBL" id="KAF9642985.1"/>
    </source>
</evidence>
<keyword evidence="2" id="KW-1185">Reference proteome</keyword>
<accession>A0ACB6YZW7</accession>
<organism evidence="1 2">
    <name type="scientific">Thelephora ganbajun</name>
    <name type="common">Ganba fungus</name>
    <dbReference type="NCBI Taxonomy" id="370292"/>
    <lineage>
        <taxon>Eukaryota</taxon>
        <taxon>Fungi</taxon>
        <taxon>Dikarya</taxon>
        <taxon>Basidiomycota</taxon>
        <taxon>Agaricomycotina</taxon>
        <taxon>Agaricomycetes</taxon>
        <taxon>Thelephorales</taxon>
        <taxon>Thelephoraceae</taxon>
        <taxon>Thelephora</taxon>
    </lineage>
</organism>
<evidence type="ECO:0000313" key="2">
    <source>
        <dbReference type="Proteomes" id="UP000886501"/>
    </source>
</evidence>
<name>A0ACB6YZW7_THEGA</name>
<reference evidence="1" key="1">
    <citation type="submission" date="2019-10" db="EMBL/GenBank/DDBJ databases">
        <authorList>
            <consortium name="DOE Joint Genome Institute"/>
            <person name="Kuo A."/>
            <person name="Miyauchi S."/>
            <person name="Kiss E."/>
            <person name="Drula E."/>
            <person name="Kohler A."/>
            <person name="Sanchez-Garcia M."/>
            <person name="Andreopoulos B."/>
            <person name="Barry K.W."/>
            <person name="Bonito G."/>
            <person name="Buee M."/>
            <person name="Carver A."/>
            <person name="Chen C."/>
            <person name="Cichocki N."/>
            <person name="Clum A."/>
            <person name="Culley D."/>
            <person name="Crous P.W."/>
            <person name="Fauchery L."/>
            <person name="Girlanda M."/>
            <person name="Hayes R."/>
            <person name="Keri Z."/>
            <person name="Labutti K."/>
            <person name="Lipzen A."/>
            <person name="Lombard V."/>
            <person name="Magnuson J."/>
            <person name="Maillard F."/>
            <person name="Morin E."/>
            <person name="Murat C."/>
            <person name="Nolan M."/>
            <person name="Ohm R."/>
            <person name="Pangilinan J."/>
            <person name="Pereira M."/>
            <person name="Perotto S."/>
            <person name="Peter M."/>
            <person name="Riley R."/>
            <person name="Sitrit Y."/>
            <person name="Stielow B."/>
            <person name="Szollosi G."/>
            <person name="Zifcakova L."/>
            <person name="Stursova M."/>
            <person name="Spatafora J.W."/>
            <person name="Tedersoo L."/>
            <person name="Vaario L.-M."/>
            <person name="Yamada A."/>
            <person name="Yan M."/>
            <person name="Wang P."/>
            <person name="Xu J."/>
            <person name="Bruns T."/>
            <person name="Baldrian P."/>
            <person name="Vilgalys R."/>
            <person name="Henrissat B."/>
            <person name="Grigoriev I.V."/>
            <person name="Hibbett D."/>
            <person name="Nagy L.G."/>
            <person name="Martin F.M."/>
        </authorList>
    </citation>
    <scope>NUCLEOTIDE SEQUENCE</scope>
    <source>
        <strain evidence="1">P2</strain>
    </source>
</reference>
<dbReference type="EMBL" id="MU118306">
    <property type="protein sequence ID" value="KAF9642985.1"/>
    <property type="molecule type" value="Genomic_DNA"/>
</dbReference>
<sequence>MKVLDVFNTTRVPSKFFRSTPRELYGRVVQTVTGHGYTGEYYTEMSLDQSPWCPCSTDGAPIHQTCLHILRECRRYNAHRHTLSQAIPDLFDPS</sequence>
<proteinExistence type="predicted"/>